<dbReference type="Proteomes" id="UP000786387">
    <property type="component" value="Unassembled WGS sequence"/>
</dbReference>
<keyword evidence="7" id="KW-0482">Metalloprotease</keyword>
<evidence type="ECO:0000256" key="4">
    <source>
        <dbReference type="ARBA" id="ARBA00022764"/>
    </source>
</evidence>
<keyword evidence="2" id="KW-0479">Metal-binding</keyword>
<sequence length="288" mass="31808">MKATITGAAAPLRRLFDPWRGNGRAAPAALAIATACLLPASDALARDWSEVPGPLVGPPRVIGHHGAACLIGAQQLPAEGVGYQAVDLERRRHYGHPELLDYIQILGRRVADAGFGPILVGDMAQPRGGPMSYGHVSHQSGLDVDIWFRLDLPQLERSEREGLEQPILVDPRTARLDARWTDQHAELIRLAADDPRVARIFVDGAVKRDLCEREWDDRSWLRRIRPWPWHDEHLHVRLRCPADQKECVDQPEPPAGDGCAAILPTPRPLVEASPVRRLPPACAAVLEQ</sequence>
<dbReference type="NCBIfam" id="NF006947">
    <property type="entry name" value="PRK09429.1"/>
    <property type="match status" value="1"/>
</dbReference>
<dbReference type="Pfam" id="PF03411">
    <property type="entry name" value="Peptidase_M74"/>
    <property type="match status" value="1"/>
</dbReference>
<proteinExistence type="predicted"/>
<dbReference type="Gene3D" id="3.30.1380.10">
    <property type="match status" value="1"/>
</dbReference>
<dbReference type="SUPFAM" id="SSF55166">
    <property type="entry name" value="Hedgehog/DD-peptidase"/>
    <property type="match status" value="1"/>
</dbReference>
<keyword evidence="9" id="KW-1185">Reference proteome</keyword>
<dbReference type="EMBL" id="JAAMRF010000003">
    <property type="protein sequence ID" value="MBA1273019.1"/>
    <property type="molecule type" value="Genomic_DNA"/>
</dbReference>
<keyword evidence="5" id="KW-0378">Hydrolase</keyword>
<evidence type="ECO:0000256" key="2">
    <source>
        <dbReference type="ARBA" id="ARBA00022723"/>
    </source>
</evidence>
<protein>
    <submittedName>
        <fullName evidence="8">Penicillin-insensitive murein endopeptidase</fullName>
    </submittedName>
</protein>
<name>A0ABR5YYK2_9GAMM</name>
<keyword evidence="4" id="KW-0574">Periplasm</keyword>
<keyword evidence="3" id="KW-0732">Signal</keyword>
<dbReference type="InterPro" id="IPR009045">
    <property type="entry name" value="Zn_M74/Hedgehog-like"/>
</dbReference>
<evidence type="ECO:0000313" key="8">
    <source>
        <dbReference type="EMBL" id="MBA1273019.1"/>
    </source>
</evidence>
<reference evidence="8 9" key="1">
    <citation type="submission" date="2020-02" db="EMBL/GenBank/DDBJ databases">
        <title>Synteny-based analysis reveals conserved mechanism for high triclosan tolerance in Pseudomonas, as well as instances of horizontal transfer.</title>
        <authorList>
            <person name="Mcfarland A.G."/>
            <person name="Bertucci H.K."/>
            <person name="Litmann E."/>
            <person name="Shen J."/>
            <person name="Huttenhower C."/>
            <person name="Hartmann E.M."/>
        </authorList>
    </citation>
    <scope>NUCLEOTIDE SEQUENCE [LARGE SCALE GENOMIC DNA]</scope>
    <source>
        <strain evidence="8 9">115A1</strain>
    </source>
</reference>
<evidence type="ECO:0000256" key="7">
    <source>
        <dbReference type="ARBA" id="ARBA00023049"/>
    </source>
</evidence>
<gene>
    <name evidence="8" type="primary">mepA</name>
    <name evidence="8" type="ORF">G7026_06605</name>
</gene>
<evidence type="ECO:0000256" key="6">
    <source>
        <dbReference type="ARBA" id="ARBA00022833"/>
    </source>
</evidence>
<evidence type="ECO:0000256" key="5">
    <source>
        <dbReference type="ARBA" id="ARBA00022801"/>
    </source>
</evidence>
<evidence type="ECO:0000256" key="1">
    <source>
        <dbReference type="ARBA" id="ARBA00022670"/>
    </source>
</evidence>
<keyword evidence="6" id="KW-0862">Zinc</keyword>
<organism evidence="8 9">
    <name type="scientific">Stutzerimonas azotifigens</name>
    <dbReference type="NCBI Taxonomy" id="291995"/>
    <lineage>
        <taxon>Bacteria</taxon>
        <taxon>Pseudomonadati</taxon>
        <taxon>Pseudomonadota</taxon>
        <taxon>Gammaproteobacteria</taxon>
        <taxon>Pseudomonadales</taxon>
        <taxon>Pseudomonadaceae</taxon>
        <taxon>Stutzerimonas</taxon>
    </lineage>
</organism>
<evidence type="ECO:0000313" key="9">
    <source>
        <dbReference type="Proteomes" id="UP000786387"/>
    </source>
</evidence>
<dbReference type="InterPro" id="IPR005073">
    <property type="entry name" value="Peptidase_M74"/>
</dbReference>
<comment type="caution">
    <text evidence="8">The sequence shown here is derived from an EMBL/GenBank/DDBJ whole genome shotgun (WGS) entry which is preliminary data.</text>
</comment>
<evidence type="ECO:0000256" key="3">
    <source>
        <dbReference type="ARBA" id="ARBA00022729"/>
    </source>
</evidence>
<dbReference type="RefSeq" id="WP_181069961.1">
    <property type="nucleotide sequence ID" value="NZ_JAAMRF010000003.1"/>
</dbReference>
<keyword evidence="1" id="KW-0645">Protease</keyword>
<accession>A0ABR5YYK2</accession>